<gene>
    <name evidence="3" type="ORF">pipiens_007178</name>
</gene>
<accession>A0ABD1DLX6</accession>
<evidence type="ECO:0000256" key="2">
    <source>
        <dbReference type="SAM" id="SignalP"/>
    </source>
</evidence>
<evidence type="ECO:0000313" key="4">
    <source>
        <dbReference type="Proteomes" id="UP001562425"/>
    </source>
</evidence>
<organism evidence="3 4">
    <name type="scientific">Culex pipiens pipiens</name>
    <name type="common">Northern house mosquito</name>
    <dbReference type="NCBI Taxonomy" id="38569"/>
    <lineage>
        <taxon>Eukaryota</taxon>
        <taxon>Metazoa</taxon>
        <taxon>Ecdysozoa</taxon>
        <taxon>Arthropoda</taxon>
        <taxon>Hexapoda</taxon>
        <taxon>Insecta</taxon>
        <taxon>Pterygota</taxon>
        <taxon>Neoptera</taxon>
        <taxon>Endopterygota</taxon>
        <taxon>Diptera</taxon>
        <taxon>Nematocera</taxon>
        <taxon>Culicoidea</taxon>
        <taxon>Culicidae</taxon>
        <taxon>Culicinae</taxon>
        <taxon>Culicini</taxon>
        <taxon>Culex</taxon>
        <taxon>Culex</taxon>
    </lineage>
</organism>
<name>A0ABD1DLX6_CULPP</name>
<protein>
    <submittedName>
        <fullName evidence="3">Uncharacterized protein</fullName>
    </submittedName>
</protein>
<evidence type="ECO:0000313" key="3">
    <source>
        <dbReference type="EMBL" id="KAL1400750.1"/>
    </source>
</evidence>
<dbReference type="EMBL" id="JBEHCU010005144">
    <property type="protein sequence ID" value="KAL1400750.1"/>
    <property type="molecule type" value="Genomic_DNA"/>
</dbReference>
<dbReference type="Proteomes" id="UP001562425">
    <property type="component" value="Unassembled WGS sequence"/>
</dbReference>
<sequence length="150" mass="16575">MKVPLAVLILAGLSTVGVSGSEVFESEVDHASSNDHPQSIGRNRILPERVRKPTAGSETGSDKETIPLIDQEDPEEGQLFAGDRGQFSVVDRVLLALLRDALGSLEGSRCRRDMNWTLDAIERKEPWAVANGVLKKTRLVVRCPDRCWLR</sequence>
<keyword evidence="4" id="KW-1185">Reference proteome</keyword>
<feature type="chain" id="PRO_5044744006" evidence="2">
    <location>
        <begin position="21"/>
        <end position="150"/>
    </location>
</feature>
<dbReference type="AlphaFoldDB" id="A0ABD1DLX6"/>
<proteinExistence type="predicted"/>
<evidence type="ECO:0000256" key="1">
    <source>
        <dbReference type="SAM" id="MobiDB-lite"/>
    </source>
</evidence>
<reference evidence="3 4" key="1">
    <citation type="submission" date="2024-05" db="EMBL/GenBank/DDBJ databases">
        <title>Culex pipiens pipiens assembly and annotation.</title>
        <authorList>
            <person name="Alout H."/>
            <person name="Durand T."/>
        </authorList>
    </citation>
    <scope>NUCLEOTIDE SEQUENCE [LARGE SCALE GENOMIC DNA]</scope>
    <source>
        <strain evidence="3">HA-2024</strain>
        <tissue evidence="3">Whole body</tissue>
    </source>
</reference>
<feature type="region of interest" description="Disordered" evidence="1">
    <location>
        <begin position="27"/>
        <end position="68"/>
    </location>
</feature>
<comment type="caution">
    <text evidence="3">The sequence shown here is derived from an EMBL/GenBank/DDBJ whole genome shotgun (WGS) entry which is preliminary data.</text>
</comment>
<feature type="signal peptide" evidence="2">
    <location>
        <begin position="1"/>
        <end position="20"/>
    </location>
</feature>
<keyword evidence="2" id="KW-0732">Signal</keyword>